<evidence type="ECO:0000256" key="11">
    <source>
        <dbReference type="SAM" id="MobiDB-lite"/>
    </source>
</evidence>
<accession>A0A9N9QH43</accession>
<dbReference type="PROSITE" id="PS50157">
    <property type="entry name" value="ZINC_FINGER_C2H2_2"/>
    <property type="match status" value="9"/>
</dbReference>
<dbReference type="PANTHER" id="PTHR23234:SF10">
    <property type="entry name" value="RIKEN CDNA 6720489N17 GENE-RELATED"/>
    <property type="match status" value="1"/>
</dbReference>
<evidence type="ECO:0000256" key="3">
    <source>
        <dbReference type="ARBA" id="ARBA00022737"/>
    </source>
</evidence>
<dbReference type="InterPro" id="IPR036236">
    <property type="entry name" value="Znf_C2H2_sf"/>
</dbReference>
<keyword evidence="7" id="KW-0238">DNA-binding</keyword>
<evidence type="ECO:0000256" key="8">
    <source>
        <dbReference type="ARBA" id="ARBA00023163"/>
    </source>
</evidence>
<keyword evidence="8" id="KW-0804">Transcription</keyword>
<dbReference type="FunFam" id="3.30.160.60:FF:000322">
    <property type="entry name" value="GDNF-inducible zinc finger protein 1"/>
    <property type="match status" value="1"/>
</dbReference>
<evidence type="ECO:0000256" key="7">
    <source>
        <dbReference type="ARBA" id="ARBA00023125"/>
    </source>
</evidence>
<evidence type="ECO:0000256" key="6">
    <source>
        <dbReference type="ARBA" id="ARBA00023015"/>
    </source>
</evidence>
<proteinExistence type="predicted"/>
<dbReference type="AlphaFoldDB" id="A0A9N9QH43"/>
<dbReference type="FunFam" id="3.30.160.60:FF:000624">
    <property type="entry name" value="zinc finger protein 697"/>
    <property type="match status" value="1"/>
</dbReference>
<keyword evidence="14" id="KW-1185">Reference proteome</keyword>
<feature type="domain" description="C2H2-type" evidence="12">
    <location>
        <begin position="199"/>
        <end position="226"/>
    </location>
</feature>
<feature type="domain" description="C2H2-type" evidence="12">
    <location>
        <begin position="409"/>
        <end position="437"/>
    </location>
</feature>
<keyword evidence="9" id="KW-0539">Nucleus</keyword>
<feature type="domain" description="C2H2-type" evidence="12">
    <location>
        <begin position="255"/>
        <end position="283"/>
    </location>
</feature>
<keyword evidence="6" id="KW-0805">Transcription regulation</keyword>
<dbReference type="OrthoDB" id="6077919at2759"/>
<feature type="domain" description="C2H2-type" evidence="12">
    <location>
        <begin position="166"/>
        <end position="194"/>
    </location>
</feature>
<feature type="domain" description="C2H2-type" evidence="12">
    <location>
        <begin position="286"/>
        <end position="313"/>
    </location>
</feature>
<gene>
    <name evidence="13" type="ORF">CEUTPL_LOCUS10636</name>
</gene>
<protein>
    <recommendedName>
        <fullName evidence="12">C2H2-type domain-containing protein</fullName>
    </recommendedName>
</protein>
<feature type="domain" description="C2H2-type" evidence="12">
    <location>
        <begin position="381"/>
        <end position="408"/>
    </location>
</feature>
<name>A0A9N9QH43_9CUCU</name>
<dbReference type="GO" id="GO:0048598">
    <property type="term" value="P:embryonic morphogenesis"/>
    <property type="evidence" value="ECO:0007669"/>
    <property type="project" value="UniProtKB-ARBA"/>
</dbReference>
<comment type="subcellular location">
    <subcellularLocation>
        <location evidence="1">Nucleus</location>
    </subcellularLocation>
</comment>
<evidence type="ECO:0000256" key="10">
    <source>
        <dbReference type="PROSITE-ProRule" id="PRU00042"/>
    </source>
</evidence>
<reference evidence="13" key="1">
    <citation type="submission" date="2022-01" db="EMBL/GenBank/DDBJ databases">
        <authorList>
            <person name="King R."/>
        </authorList>
    </citation>
    <scope>NUCLEOTIDE SEQUENCE</scope>
</reference>
<evidence type="ECO:0000256" key="2">
    <source>
        <dbReference type="ARBA" id="ARBA00022723"/>
    </source>
</evidence>
<feature type="domain" description="C2H2-type" evidence="12">
    <location>
        <begin position="342"/>
        <end position="365"/>
    </location>
</feature>
<dbReference type="Gene3D" id="3.30.160.60">
    <property type="entry name" value="Classic Zinc Finger"/>
    <property type="match status" value="7"/>
</dbReference>
<dbReference type="InterPro" id="IPR050758">
    <property type="entry name" value="Znf_C2H2-type"/>
</dbReference>
<dbReference type="EMBL" id="OU892282">
    <property type="protein sequence ID" value="CAG9770179.1"/>
    <property type="molecule type" value="Genomic_DNA"/>
</dbReference>
<feature type="domain" description="C2H2-type" evidence="12">
    <location>
        <begin position="227"/>
        <end position="254"/>
    </location>
</feature>
<dbReference type="FunFam" id="3.30.160.60:FF:000425">
    <property type="entry name" value="PLAG1 like zinc finger 1"/>
    <property type="match status" value="1"/>
</dbReference>
<evidence type="ECO:0000256" key="1">
    <source>
        <dbReference type="ARBA" id="ARBA00004123"/>
    </source>
</evidence>
<dbReference type="GO" id="GO:0008270">
    <property type="term" value="F:zinc ion binding"/>
    <property type="evidence" value="ECO:0007669"/>
    <property type="project" value="UniProtKB-KW"/>
</dbReference>
<dbReference type="InterPro" id="IPR013087">
    <property type="entry name" value="Znf_C2H2_type"/>
</dbReference>
<dbReference type="SMART" id="SM00355">
    <property type="entry name" value="ZnF_C2H2"/>
    <property type="match status" value="9"/>
</dbReference>
<evidence type="ECO:0000259" key="12">
    <source>
        <dbReference type="PROSITE" id="PS50157"/>
    </source>
</evidence>
<dbReference type="GO" id="GO:0005634">
    <property type="term" value="C:nucleus"/>
    <property type="evidence" value="ECO:0007669"/>
    <property type="project" value="UniProtKB-SubCell"/>
</dbReference>
<sequence length="459" mass="53819">MGRTATEKTCCVCLAQGAHFNKLTRKDGKNVSLLTKFRMCIAEVIWLPMYYLCPECTEILNSVHLFRDKCIKSDIIRKAPKFKDEPEVRVTKYERPGYVNLQNDTIKKFDREEKPEAVPEDNFEDTIYSSDNEQENDKSESNSDTEEESPRTSSQGVARRPRKIKFTCEHCDKCFSNSNKLRSHCIKDHAMKLKEIKPFSCDRCPQRFSTSSNLWQHLKYHEGVKSHMCSYCGQGFITKNDLINHEKKHLNMREYNCEFCGKSFNTHKDIRSHRLIVHTDSSNWKYRCEICNKSFPIKTNYDCHMKRHLGEKQFACHLCEKRFTTKCDLQRHTRSHSDVREYKCMNCDKEYKDERVLKVHMAKIHGIGVGKVKVPIRERNYACQLCPKAFYAKNKLVRHLYTHSGEKPFDCPMCDKKFNDKSYVKQHLRNTHNVESDAPIERPSKKSYLLIAASDGIMV</sequence>
<dbReference type="Pfam" id="PF12874">
    <property type="entry name" value="zf-met"/>
    <property type="match status" value="1"/>
</dbReference>
<dbReference type="Pfam" id="PF00096">
    <property type="entry name" value="zf-C2H2"/>
    <property type="match status" value="6"/>
</dbReference>
<keyword evidence="5" id="KW-0862">Zinc</keyword>
<evidence type="ECO:0000313" key="13">
    <source>
        <dbReference type="EMBL" id="CAG9770179.1"/>
    </source>
</evidence>
<evidence type="ECO:0000256" key="9">
    <source>
        <dbReference type="ARBA" id="ARBA00023242"/>
    </source>
</evidence>
<dbReference type="PROSITE" id="PS00028">
    <property type="entry name" value="ZINC_FINGER_C2H2_1"/>
    <property type="match status" value="8"/>
</dbReference>
<dbReference type="Proteomes" id="UP001152799">
    <property type="component" value="Chromosome 6"/>
</dbReference>
<dbReference type="FunFam" id="3.30.160.60:FF:000100">
    <property type="entry name" value="Zinc finger 45-like"/>
    <property type="match status" value="1"/>
</dbReference>
<keyword evidence="4 10" id="KW-0863">Zinc-finger</keyword>
<dbReference type="Pfam" id="PF13894">
    <property type="entry name" value="zf-C2H2_4"/>
    <property type="match status" value="1"/>
</dbReference>
<organism evidence="13 14">
    <name type="scientific">Ceutorhynchus assimilis</name>
    <name type="common">cabbage seed weevil</name>
    <dbReference type="NCBI Taxonomy" id="467358"/>
    <lineage>
        <taxon>Eukaryota</taxon>
        <taxon>Metazoa</taxon>
        <taxon>Ecdysozoa</taxon>
        <taxon>Arthropoda</taxon>
        <taxon>Hexapoda</taxon>
        <taxon>Insecta</taxon>
        <taxon>Pterygota</taxon>
        <taxon>Neoptera</taxon>
        <taxon>Endopterygota</taxon>
        <taxon>Coleoptera</taxon>
        <taxon>Polyphaga</taxon>
        <taxon>Cucujiformia</taxon>
        <taxon>Curculionidae</taxon>
        <taxon>Ceutorhynchinae</taxon>
        <taxon>Ceutorhynchus</taxon>
    </lineage>
</organism>
<evidence type="ECO:0000256" key="5">
    <source>
        <dbReference type="ARBA" id="ARBA00022833"/>
    </source>
</evidence>
<feature type="region of interest" description="Disordered" evidence="11">
    <location>
        <begin position="109"/>
        <end position="158"/>
    </location>
</feature>
<dbReference type="SMART" id="SM00868">
    <property type="entry name" value="zf-AD"/>
    <property type="match status" value="1"/>
</dbReference>
<dbReference type="PANTHER" id="PTHR23234">
    <property type="entry name" value="ZNF44 PROTEIN"/>
    <property type="match status" value="1"/>
</dbReference>
<evidence type="ECO:0000256" key="4">
    <source>
        <dbReference type="ARBA" id="ARBA00022771"/>
    </source>
</evidence>
<dbReference type="GO" id="GO:0003677">
    <property type="term" value="F:DNA binding"/>
    <property type="evidence" value="ECO:0007669"/>
    <property type="project" value="UniProtKB-KW"/>
</dbReference>
<keyword evidence="3" id="KW-0677">Repeat</keyword>
<evidence type="ECO:0000313" key="14">
    <source>
        <dbReference type="Proteomes" id="UP001152799"/>
    </source>
</evidence>
<keyword evidence="2" id="KW-0479">Metal-binding</keyword>
<feature type="domain" description="C2H2-type" evidence="12">
    <location>
        <begin position="314"/>
        <end position="341"/>
    </location>
</feature>
<dbReference type="InterPro" id="IPR012934">
    <property type="entry name" value="Znf_AD"/>
</dbReference>
<dbReference type="SUPFAM" id="SSF57667">
    <property type="entry name" value="beta-beta-alpha zinc fingers"/>
    <property type="match status" value="5"/>
</dbReference>